<evidence type="ECO:0000256" key="5">
    <source>
        <dbReference type="ARBA" id="ARBA00022989"/>
    </source>
</evidence>
<dbReference type="Pfam" id="PF04632">
    <property type="entry name" value="FUSC"/>
    <property type="match status" value="1"/>
</dbReference>
<evidence type="ECO:0000313" key="9">
    <source>
        <dbReference type="Proteomes" id="UP000284547"/>
    </source>
</evidence>
<feature type="transmembrane region" description="Helical" evidence="7">
    <location>
        <begin position="235"/>
        <end position="255"/>
    </location>
</feature>
<keyword evidence="9" id="KW-1185">Reference proteome</keyword>
<feature type="transmembrane region" description="Helical" evidence="7">
    <location>
        <begin position="20"/>
        <end position="41"/>
    </location>
</feature>
<feature type="transmembrane region" description="Helical" evidence="7">
    <location>
        <begin position="312"/>
        <end position="334"/>
    </location>
</feature>
<feature type="transmembrane region" description="Helical" evidence="7">
    <location>
        <begin position="261"/>
        <end position="279"/>
    </location>
</feature>
<evidence type="ECO:0000313" key="8">
    <source>
        <dbReference type="EMBL" id="RGP37450.1"/>
    </source>
</evidence>
<keyword evidence="4 7" id="KW-0812">Transmembrane</keyword>
<dbReference type="PANTHER" id="PTHR30509:SF9">
    <property type="entry name" value="MULTIDRUG RESISTANCE PROTEIN MDTO"/>
    <property type="match status" value="1"/>
</dbReference>
<dbReference type="GO" id="GO:0022857">
    <property type="term" value="F:transmembrane transporter activity"/>
    <property type="evidence" value="ECO:0007669"/>
    <property type="project" value="InterPro"/>
</dbReference>
<evidence type="ECO:0000256" key="1">
    <source>
        <dbReference type="ARBA" id="ARBA00004651"/>
    </source>
</evidence>
<keyword evidence="2" id="KW-0813">Transport</keyword>
<evidence type="ECO:0000256" key="4">
    <source>
        <dbReference type="ARBA" id="ARBA00022692"/>
    </source>
</evidence>
<keyword evidence="3" id="KW-1003">Cell membrane</keyword>
<name>A0A411Z338_9RHOB</name>
<organism evidence="8 9">
    <name type="scientific">Pseudotabrizicola alkalilacus</name>
    <dbReference type="NCBI Taxonomy" id="2305252"/>
    <lineage>
        <taxon>Bacteria</taxon>
        <taxon>Pseudomonadati</taxon>
        <taxon>Pseudomonadota</taxon>
        <taxon>Alphaproteobacteria</taxon>
        <taxon>Rhodobacterales</taxon>
        <taxon>Paracoccaceae</taxon>
        <taxon>Pseudotabrizicola</taxon>
    </lineage>
</organism>
<evidence type="ECO:0000256" key="3">
    <source>
        <dbReference type="ARBA" id="ARBA00022475"/>
    </source>
</evidence>
<feature type="transmembrane region" description="Helical" evidence="7">
    <location>
        <begin position="86"/>
        <end position="105"/>
    </location>
</feature>
<sequence>MGGLFRGLMTHRDLSIALQLFAAAALALGLAQMLGLTNPYWAAMPVWVVHQIWREDLLRRAALRVLGTLAGAALALGLLALGPPDWVIAVVLSLLVGVSAGVAWWIGTVMSYGAFMLGVTLFVVLLPALAGSAPDVPATSAAMDRILCTLIGVVSVTAVTFAFTPPRSVPLPPRVIRGRTRAALRRALFCVAMSGLAAGLVMLWPRFDVLTGAMTLTVYPMILAAAPDPRPICRTLVPGVAIGMLAALTFLALGTPLRLDGAGVVFAVTLVFLAAGAVLRAHPRTAGMGLDANMCFLLLAEVGTWRHAPEDAAVAGACALAAAGFVVLVAPAGLGRAVRPAPPVGETPG</sequence>
<proteinExistence type="predicted"/>
<feature type="transmembrane region" description="Helical" evidence="7">
    <location>
        <begin position="183"/>
        <end position="203"/>
    </location>
</feature>
<dbReference type="InterPro" id="IPR006726">
    <property type="entry name" value="PHBA_efflux_AaeB/fusaric-R"/>
</dbReference>
<accession>A0A411Z338</accession>
<feature type="transmembrane region" description="Helical" evidence="7">
    <location>
        <begin position="142"/>
        <end position="163"/>
    </location>
</feature>
<gene>
    <name evidence="8" type="ORF">D1012_09530</name>
</gene>
<dbReference type="AlphaFoldDB" id="A0A411Z338"/>
<feature type="transmembrane region" description="Helical" evidence="7">
    <location>
        <begin position="112"/>
        <end position="130"/>
    </location>
</feature>
<evidence type="ECO:0000256" key="2">
    <source>
        <dbReference type="ARBA" id="ARBA00022448"/>
    </source>
</evidence>
<dbReference type="GO" id="GO:0005886">
    <property type="term" value="C:plasma membrane"/>
    <property type="evidence" value="ECO:0007669"/>
    <property type="project" value="UniProtKB-SubCell"/>
</dbReference>
<dbReference type="PANTHER" id="PTHR30509">
    <property type="entry name" value="P-HYDROXYBENZOIC ACID EFFLUX PUMP SUBUNIT-RELATED"/>
    <property type="match status" value="1"/>
</dbReference>
<evidence type="ECO:0000256" key="7">
    <source>
        <dbReference type="SAM" id="Phobius"/>
    </source>
</evidence>
<comment type="caution">
    <text evidence="8">The sequence shown here is derived from an EMBL/GenBank/DDBJ whole genome shotgun (WGS) entry which is preliminary data.</text>
</comment>
<keyword evidence="6 7" id="KW-0472">Membrane</keyword>
<evidence type="ECO:0000256" key="6">
    <source>
        <dbReference type="ARBA" id="ARBA00023136"/>
    </source>
</evidence>
<comment type="subcellular location">
    <subcellularLocation>
        <location evidence="1">Cell membrane</location>
        <topology evidence="1">Multi-pass membrane protein</topology>
    </subcellularLocation>
</comment>
<feature type="transmembrane region" description="Helical" evidence="7">
    <location>
        <begin position="61"/>
        <end position="80"/>
    </location>
</feature>
<protein>
    <submittedName>
        <fullName evidence="8">FUSC family protein</fullName>
    </submittedName>
</protein>
<dbReference type="Proteomes" id="UP000284547">
    <property type="component" value="Unassembled WGS sequence"/>
</dbReference>
<dbReference type="EMBL" id="QWEY01000004">
    <property type="protein sequence ID" value="RGP37450.1"/>
    <property type="molecule type" value="Genomic_DNA"/>
</dbReference>
<reference evidence="8 9" key="1">
    <citation type="submission" date="2018-08" db="EMBL/GenBank/DDBJ databases">
        <title>Flavobacterium tibetense sp. nov., isolated from a wetland YonghuCo on Tibetan Plateau.</title>
        <authorList>
            <person name="Phurbu D."/>
            <person name="Lu H."/>
            <person name="Xing P."/>
        </authorList>
    </citation>
    <scope>NUCLEOTIDE SEQUENCE [LARGE SCALE GENOMIC DNA]</scope>
    <source>
        <strain evidence="8 9">DJC</strain>
    </source>
</reference>
<keyword evidence="5 7" id="KW-1133">Transmembrane helix</keyword>